<dbReference type="Proteomes" id="UP001306950">
    <property type="component" value="Unassembled WGS sequence"/>
</dbReference>
<organism evidence="7 8">
    <name type="scientific">Paenibacillus haidiansis</name>
    <dbReference type="NCBI Taxonomy" id="1574488"/>
    <lineage>
        <taxon>Bacteria</taxon>
        <taxon>Bacillati</taxon>
        <taxon>Bacillota</taxon>
        <taxon>Bacilli</taxon>
        <taxon>Bacillales</taxon>
        <taxon>Paenibacillaceae</taxon>
        <taxon>Paenibacillus</taxon>
    </lineage>
</organism>
<feature type="domain" description="HTH crp-type" evidence="6">
    <location>
        <begin position="154"/>
        <end position="222"/>
    </location>
</feature>
<dbReference type="PROSITE" id="PS51063">
    <property type="entry name" value="HTH_CRP_2"/>
    <property type="match status" value="1"/>
</dbReference>
<dbReference type="CDD" id="cd00038">
    <property type="entry name" value="CAP_ED"/>
    <property type="match status" value="1"/>
</dbReference>
<dbReference type="SUPFAM" id="SSF51206">
    <property type="entry name" value="cAMP-binding domain-like"/>
    <property type="match status" value="1"/>
</dbReference>
<protein>
    <submittedName>
        <fullName evidence="7">Crp/Fnr family transcriptional regulator</fullName>
    </submittedName>
</protein>
<accession>A0ABU7VUD3</accession>
<dbReference type="InterPro" id="IPR012318">
    <property type="entry name" value="HTH_CRP"/>
</dbReference>
<keyword evidence="8" id="KW-1185">Reference proteome</keyword>
<keyword evidence="3" id="KW-0010">Activator</keyword>
<evidence type="ECO:0000313" key="7">
    <source>
        <dbReference type="EMBL" id="MEF2967369.1"/>
    </source>
</evidence>
<comment type="caution">
    <text evidence="7">The sequence shown here is derived from an EMBL/GenBank/DDBJ whole genome shotgun (WGS) entry which is preliminary data.</text>
</comment>
<gene>
    <name evidence="7" type="ORF">V3851_16135</name>
</gene>
<proteinExistence type="predicted"/>
<evidence type="ECO:0000256" key="3">
    <source>
        <dbReference type="ARBA" id="ARBA00023159"/>
    </source>
</evidence>
<dbReference type="Gene3D" id="2.60.120.10">
    <property type="entry name" value="Jelly Rolls"/>
    <property type="match status" value="1"/>
</dbReference>
<keyword evidence="4" id="KW-0804">Transcription</keyword>
<dbReference type="EMBL" id="JAZHPZ010000007">
    <property type="protein sequence ID" value="MEF2967369.1"/>
    <property type="molecule type" value="Genomic_DNA"/>
</dbReference>
<feature type="domain" description="Cyclic nucleotide-binding" evidence="5">
    <location>
        <begin position="13"/>
        <end position="136"/>
    </location>
</feature>
<name>A0ABU7VUD3_9BACL</name>
<reference evidence="7 8" key="1">
    <citation type="submission" date="2024-02" db="EMBL/GenBank/DDBJ databases">
        <title>A nitrogen-fixing paenibacillus bacterium.</title>
        <authorList>
            <person name="Zhang W.L."/>
            <person name="Chen S.F."/>
        </authorList>
    </citation>
    <scope>NUCLEOTIDE SEQUENCE [LARGE SCALE GENOMIC DNA]</scope>
    <source>
        <strain evidence="7 8">M1</strain>
    </source>
</reference>
<keyword evidence="1" id="KW-0805">Transcription regulation</keyword>
<dbReference type="SMART" id="SM00100">
    <property type="entry name" value="cNMP"/>
    <property type="match status" value="1"/>
</dbReference>
<dbReference type="Pfam" id="PF13545">
    <property type="entry name" value="HTH_Crp_2"/>
    <property type="match status" value="1"/>
</dbReference>
<dbReference type="InterPro" id="IPR000595">
    <property type="entry name" value="cNMP-bd_dom"/>
</dbReference>
<evidence type="ECO:0000256" key="2">
    <source>
        <dbReference type="ARBA" id="ARBA00023125"/>
    </source>
</evidence>
<dbReference type="InterPro" id="IPR014710">
    <property type="entry name" value="RmlC-like_jellyroll"/>
</dbReference>
<evidence type="ECO:0000313" key="8">
    <source>
        <dbReference type="Proteomes" id="UP001306950"/>
    </source>
</evidence>
<evidence type="ECO:0000256" key="1">
    <source>
        <dbReference type="ARBA" id="ARBA00023015"/>
    </source>
</evidence>
<keyword evidence="2" id="KW-0238">DNA-binding</keyword>
<dbReference type="Pfam" id="PF00027">
    <property type="entry name" value="cNMP_binding"/>
    <property type="match status" value="1"/>
</dbReference>
<evidence type="ECO:0000259" key="5">
    <source>
        <dbReference type="PROSITE" id="PS50042"/>
    </source>
</evidence>
<dbReference type="RefSeq" id="WP_331847581.1">
    <property type="nucleotide sequence ID" value="NZ_JAZHPZ010000007.1"/>
</dbReference>
<sequence>MNKYMKIFKETSLFKGFSEQEILQSLACLNGNSRIYRKKEIIFNKEDRLHSIGIVLDGTLFISKEDLGGVRLIFSELITGEVIGETALRGNDQPVGYDAAAATACEILFIRIDRLVRPDQTACSLRGRIIENLFNLLLRKNEALYRKLDIVTHKNLRARIVHYLQFQAEKNRSPVFTIPFTREELAHYLSVDRSALSRELGRMKAAGIVDYSRNTFRLLQSEFIESPFK</sequence>
<dbReference type="SUPFAM" id="SSF46785">
    <property type="entry name" value="Winged helix' DNA-binding domain"/>
    <property type="match status" value="1"/>
</dbReference>
<evidence type="ECO:0000259" key="6">
    <source>
        <dbReference type="PROSITE" id="PS51063"/>
    </source>
</evidence>
<dbReference type="InterPro" id="IPR018490">
    <property type="entry name" value="cNMP-bd_dom_sf"/>
</dbReference>
<evidence type="ECO:0000256" key="4">
    <source>
        <dbReference type="ARBA" id="ARBA00023163"/>
    </source>
</evidence>
<dbReference type="PROSITE" id="PS50042">
    <property type="entry name" value="CNMP_BINDING_3"/>
    <property type="match status" value="1"/>
</dbReference>
<dbReference type="InterPro" id="IPR036390">
    <property type="entry name" value="WH_DNA-bd_sf"/>
</dbReference>